<sequence>MADLLALYNALHGLNRAPVSFTHNTYTAATTLLLLHLDEPTAEGRANLSSSFTKTISALTSISTSWSLARDAIISVEFLVKEYLAGSKDASDAGLLKVAVDAREKIKPHASSCVENAQLQGDAGFDIGFGFDLDAYLNGDLFLSQWRGMEASNVWKS</sequence>
<evidence type="ECO:0000313" key="2">
    <source>
        <dbReference type="Proteomes" id="UP000053392"/>
    </source>
</evidence>
<dbReference type="EMBL" id="KN847917">
    <property type="protein sequence ID" value="KIR37509.1"/>
    <property type="molecule type" value="Genomic_DNA"/>
</dbReference>
<gene>
    <name evidence="1" type="ORF">I313_06608</name>
</gene>
<evidence type="ECO:0000313" key="1">
    <source>
        <dbReference type="EMBL" id="KIR37509.1"/>
    </source>
</evidence>
<dbReference type="Proteomes" id="UP000053392">
    <property type="component" value="Unassembled WGS sequence"/>
</dbReference>
<name>A0A0D0UTQ2_9TREE</name>
<accession>A0A0D0UTQ2</accession>
<organism evidence="1 2">
    <name type="scientific">Cryptococcus deuterogattii Ram5</name>
    <dbReference type="NCBI Taxonomy" id="1296110"/>
    <lineage>
        <taxon>Eukaryota</taxon>
        <taxon>Fungi</taxon>
        <taxon>Dikarya</taxon>
        <taxon>Basidiomycota</taxon>
        <taxon>Agaricomycotina</taxon>
        <taxon>Tremellomycetes</taxon>
        <taxon>Tremellales</taxon>
        <taxon>Cryptococcaceae</taxon>
        <taxon>Cryptococcus</taxon>
        <taxon>Cryptococcus gattii species complex</taxon>
    </lineage>
</organism>
<dbReference type="HOGENOM" id="CLU_1677809_0_0_1"/>
<proteinExistence type="predicted"/>
<dbReference type="AlphaFoldDB" id="A0A0D0UTQ2"/>
<protein>
    <submittedName>
        <fullName evidence="1">Uncharacterized protein</fullName>
    </submittedName>
</protein>
<reference evidence="1 2" key="1">
    <citation type="submission" date="2015-01" db="EMBL/GenBank/DDBJ databases">
        <title>The Genome Sequence of Cryptococcus gattii Ram5.</title>
        <authorList>
            <consortium name="The Broad Institute Genomics Platform"/>
            <person name="Cuomo C."/>
            <person name="Litvintseva A."/>
            <person name="Chen Y."/>
            <person name="Heitman J."/>
            <person name="Sun S."/>
            <person name="Springer D."/>
            <person name="Dromer F."/>
            <person name="Young S."/>
            <person name="Zeng Q."/>
            <person name="Gargeya S."/>
            <person name="Abouelleil A."/>
            <person name="Alvarado L."/>
            <person name="Chapman S.B."/>
            <person name="Gainer-Dewar J."/>
            <person name="Goldberg J."/>
            <person name="Griggs A."/>
            <person name="Gujja S."/>
            <person name="Hansen M."/>
            <person name="Howarth C."/>
            <person name="Imamovic A."/>
            <person name="Larimer J."/>
            <person name="Murphy C."/>
            <person name="Naylor J."/>
            <person name="Pearson M."/>
            <person name="Priest M."/>
            <person name="Roberts A."/>
            <person name="Saif S."/>
            <person name="Shea T."/>
            <person name="Sykes S."/>
            <person name="Wortman J."/>
            <person name="Nusbaum C."/>
            <person name="Birren B."/>
        </authorList>
    </citation>
    <scope>NUCLEOTIDE SEQUENCE [LARGE SCALE GENOMIC DNA]</scope>
    <source>
        <strain evidence="1 2">Ram5</strain>
    </source>
</reference>
<keyword evidence="2" id="KW-1185">Reference proteome</keyword>